<dbReference type="InterPro" id="IPR029063">
    <property type="entry name" value="SAM-dependent_MTases_sf"/>
</dbReference>
<organism evidence="2 3">
    <name type="scientific">Microcella alkaliphila</name>
    <dbReference type="NCBI Taxonomy" id="279828"/>
    <lineage>
        <taxon>Bacteria</taxon>
        <taxon>Bacillati</taxon>
        <taxon>Actinomycetota</taxon>
        <taxon>Actinomycetes</taxon>
        <taxon>Micrococcales</taxon>
        <taxon>Microbacteriaceae</taxon>
        <taxon>Microcella</taxon>
    </lineage>
</organism>
<keyword evidence="2" id="KW-0489">Methyltransferase</keyword>
<dbReference type="OrthoDB" id="9805171at2"/>
<keyword evidence="2" id="KW-0808">Transferase</keyword>
<name>A0A0U5BK61_9MICO</name>
<dbReference type="AlphaFoldDB" id="A0A0U5BK61"/>
<dbReference type="CDD" id="cd02440">
    <property type="entry name" value="AdoMet_MTases"/>
    <property type="match status" value="1"/>
</dbReference>
<evidence type="ECO:0000259" key="1">
    <source>
        <dbReference type="Pfam" id="PF13649"/>
    </source>
</evidence>
<proteinExistence type="predicted"/>
<dbReference type="GO" id="GO:0008168">
    <property type="term" value="F:methyltransferase activity"/>
    <property type="evidence" value="ECO:0007669"/>
    <property type="project" value="UniProtKB-KW"/>
</dbReference>
<dbReference type="Pfam" id="PF13649">
    <property type="entry name" value="Methyltransf_25"/>
    <property type="match status" value="1"/>
</dbReference>
<evidence type="ECO:0000313" key="3">
    <source>
        <dbReference type="Proteomes" id="UP000218965"/>
    </source>
</evidence>
<dbReference type="KEGG" id="malk:MalAC0309_1096"/>
<sequence>MSADRISETRHLYATVAATYADVLPDTRYEAFLEMGLIDHFISQLPDSALPVLDAGCGTGRMLSHLSARGVTNLLGVDLSPEMLVFARQAHPNIPLKTGDLRSLPYADDSIGAMLCWYAIIHSPNDEVVDIVAEARRVLSPGGLLLLGFHAGSGERAANRAYGHAVTLRVVLHEPDEIARLVRAAGFTVEATVNRAPVGSERNRQGYVMARRI</sequence>
<dbReference type="RefSeq" id="WP_150129202.1">
    <property type="nucleotide sequence ID" value="NZ_AP017315.1"/>
</dbReference>
<reference evidence="3" key="1">
    <citation type="submission" date="2015-12" db="EMBL/GenBank/DDBJ databases">
        <authorList>
            <person name="Shamseldin A."/>
            <person name="Moawad H."/>
            <person name="Abd El-Rahim W.M."/>
            <person name="Sadowsky M.J."/>
        </authorList>
    </citation>
    <scope>NUCLEOTIDE SEQUENCE [LARGE SCALE GENOMIC DNA]</scope>
    <source>
        <strain evidence="3">JAM AC0309</strain>
    </source>
</reference>
<dbReference type="InterPro" id="IPR050508">
    <property type="entry name" value="Methyltransf_Superfamily"/>
</dbReference>
<protein>
    <submittedName>
        <fullName evidence="2">SAM-dependent methyltransferase</fullName>
    </submittedName>
</protein>
<feature type="domain" description="Methyltransferase" evidence="1">
    <location>
        <begin position="52"/>
        <end position="143"/>
    </location>
</feature>
<dbReference type="Proteomes" id="UP000218965">
    <property type="component" value="Chromosome"/>
</dbReference>
<reference evidence="2 3" key="2">
    <citation type="submission" date="2016-01" db="EMBL/GenBank/DDBJ databases">
        <title>Microcella alkaliphila JAM AC0309 whole genome shotgun sequence.</title>
        <authorList>
            <person name="Kurata A."/>
            <person name="Hirose Y."/>
            <person name="Kishimoto N."/>
            <person name="Kobayashi T."/>
        </authorList>
    </citation>
    <scope>NUCLEOTIDE SEQUENCE [LARGE SCALE GENOMIC DNA]</scope>
    <source>
        <strain evidence="2 3">JAM AC0309</strain>
    </source>
</reference>
<dbReference type="GO" id="GO:0032259">
    <property type="term" value="P:methylation"/>
    <property type="evidence" value="ECO:0007669"/>
    <property type="project" value="UniProtKB-KW"/>
</dbReference>
<accession>A0A0U5BK61</accession>
<dbReference type="PANTHER" id="PTHR42912">
    <property type="entry name" value="METHYLTRANSFERASE"/>
    <property type="match status" value="1"/>
</dbReference>
<dbReference type="InterPro" id="IPR041698">
    <property type="entry name" value="Methyltransf_25"/>
</dbReference>
<dbReference type="Gene3D" id="3.40.50.150">
    <property type="entry name" value="Vaccinia Virus protein VP39"/>
    <property type="match status" value="1"/>
</dbReference>
<evidence type="ECO:0000313" key="2">
    <source>
        <dbReference type="EMBL" id="BAU31957.1"/>
    </source>
</evidence>
<dbReference type="SUPFAM" id="SSF53335">
    <property type="entry name" value="S-adenosyl-L-methionine-dependent methyltransferases"/>
    <property type="match status" value="1"/>
</dbReference>
<gene>
    <name evidence="2" type="ORF">MalAC0309_1096</name>
</gene>
<dbReference type="EMBL" id="AP017315">
    <property type="protein sequence ID" value="BAU31957.1"/>
    <property type="molecule type" value="Genomic_DNA"/>
</dbReference>